<evidence type="ECO:0000256" key="8">
    <source>
        <dbReference type="SAM" id="MobiDB-lite"/>
    </source>
</evidence>
<evidence type="ECO:0000256" key="1">
    <source>
        <dbReference type="ARBA" id="ARBA00004651"/>
    </source>
</evidence>
<dbReference type="PROSITE" id="PS50850">
    <property type="entry name" value="MFS"/>
    <property type="match status" value="1"/>
</dbReference>
<dbReference type="SUPFAM" id="SSF103473">
    <property type="entry name" value="MFS general substrate transporter"/>
    <property type="match status" value="1"/>
</dbReference>
<sequence length="559" mass="58900">MTGSRATPTPTATAHDRHRSGLALLVIASCQLMVVLDVTIVNIALPHMQKDLGFSTENLSWVVNAYTLTFGGLLLLGGRLGDILGRRRVFIFGVLLFVFASLLGGLSQEGWQLLAARSLQGVGGAIASPTALSLITTTFREGPERNRAFGVFAGVSAGGSAIGLLAGGMLVEWLDWRWVLFVNVPIGLLIAFATPRFIPESERHPGHFDVLGALTSTVGMVLLVYGFIRASEDGWTDGLTLGSFAAAVILLAAFIMIERGSKQPITPLWMFRDRNRAGSYAMMLSLAAALFGMFFFLTLFVQNVLQFSPLRAGLAFLPVSAVIAVSAGLTSQLLPRWGPKPFMVVGALLAAIGLGWLTLTDVHSSYLGSILGPMLVFGFGMGMQFVSLTLMAVSGVAPKEAGAASGILNATQQVGGSLGLSILVTTFGTASRNEQAEQLRIIRQEVSPAEYEQLSRAEVLPPPWGAEVLTSGVSSAFVVAACFAVLAALVALFVIQVRPADLARLQGGATPLGAEGAGDGEADEPTSGSDPTRRDPDVPSPDPDDPRPDPDTDRPTKGL</sequence>
<evidence type="ECO:0000256" key="5">
    <source>
        <dbReference type="ARBA" id="ARBA00022989"/>
    </source>
</evidence>
<evidence type="ECO:0000256" key="4">
    <source>
        <dbReference type="ARBA" id="ARBA00022692"/>
    </source>
</evidence>
<keyword evidence="3" id="KW-1003">Cell membrane</keyword>
<evidence type="ECO:0000256" key="3">
    <source>
        <dbReference type="ARBA" id="ARBA00022475"/>
    </source>
</evidence>
<keyword evidence="7" id="KW-0046">Antibiotic resistance</keyword>
<dbReference type="CDD" id="cd17321">
    <property type="entry name" value="MFS_MMR_MDR_like"/>
    <property type="match status" value="1"/>
</dbReference>
<feature type="compositionally biased region" description="Basic and acidic residues" evidence="8">
    <location>
        <begin position="544"/>
        <end position="559"/>
    </location>
</feature>
<feature type="transmembrane region" description="Helical" evidence="9">
    <location>
        <begin position="148"/>
        <end position="170"/>
    </location>
</feature>
<dbReference type="EMBL" id="CAKXYP010000009">
    <property type="protein sequence ID" value="CAH9416480.1"/>
    <property type="molecule type" value="Genomic_DNA"/>
</dbReference>
<dbReference type="InterPro" id="IPR036259">
    <property type="entry name" value="MFS_trans_sf"/>
</dbReference>
<evidence type="ECO:0000256" key="6">
    <source>
        <dbReference type="ARBA" id="ARBA00023136"/>
    </source>
</evidence>
<dbReference type="PRINTS" id="PR01036">
    <property type="entry name" value="TCRTETB"/>
</dbReference>
<evidence type="ECO:0000256" key="7">
    <source>
        <dbReference type="ARBA" id="ARBA00023251"/>
    </source>
</evidence>
<feature type="transmembrane region" description="Helical" evidence="9">
    <location>
        <begin position="89"/>
        <end position="106"/>
    </location>
</feature>
<dbReference type="Proteomes" id="UP001154015">
    <property type="component" value="Unassembled WGS sequence"/>
</dbReference>
<feature type="transmembrane region" description="Helical" evidence="9">
    <location>
        <begin position="473"/>
        <end position="495"/>
    </location>
</feature>
<evidence type="ECO:0000259" key="10">
    <source>
        <dbReference type="PROSITE" id="PS50850"/>
    </source>
</evidence>
<dbReference type="InterPro" id="IPR004638">
    <property type="entry name" value="EmrB-like"/>
</dbReference>
<gene>
    <name evidence="11" type="ORF">SGL43_03505</name>
</gene>
<dbReference type="Gene3D" id="1.20.1250.20">
    <property type="entry name" value="MFS general substrate transporter like domains"/>
    <property type="match status" value="1"/>
</dbReference>
<dbReference type="Pfam" id="PF07690">
    <property type="entry name" value="MFS_1"/>
    <property type="match status" value="1"/>
</dbReference>
<feature type="transmembrane region" description="Helical" evidence="9">
    <location>
        <begin position="240"/>
        <end position="257"/>
    </location>
</feature>
<feature type="transmembrane region" description="Helical" evidence="9">
    <location>
        <begin position="210"/>
        <end position="228"/>
    </location>
</feature>
<feature type="transmembrane region" description="Helical" evidence="9">
    <location>
        <begin position="176"/>
        <end position="198"/>
    </location>
</feature>
<dbReference type="RefSeq" id="WP_030805021.1">
    <property type="nucleotide sequence ID" value="NZ_CAKXYP010000009.1"/>
</dbReference>
<evidence type="ECO:0000256" key="2">
    <source>
        <dbReference type="ARBA" id="ARBA00022448"/>
    </source>
</evidence>
<dbReference type="PROSITE" id="PS51257">
    <property type="entry name" value="PROKAR_LIPOPROTEIN"/>
    <property type="match status" value="1"/>
</dbReference>
<dbReference type="InterPro" id="IPR011701">
    <property type="entry name" value="MFS"/>
</dbReference>
<keyword evidence="5 9" id="KW-1133">Transmembrane helix</keyword>
<feature type="transmembrane region" description="Helical" evidence="9">
    <location>
        <begin position="21"/>
        <end position="46"/>
    </location>
</feature>
<dbReference type="PANTHER" id="PTHR42718:SF46">
    <property type="entry name" value="BLR6921 PROTEIN"/>
    <property type="match status" value="1"/>
</dbReference>
<feature type="transmembrane region" description="Helical" evidence="9">
    <location>
        <begin position="278"/>
        <end position="300"/>
    </location>
</feature>
<evidence type="ECO:0000256" key="9">
    <source>
        <dbReference type="SAM" id="Phobius"/>
    </source>
</evidence>
<organism evidence="11 12">
    <name type="scientific">Streptomyces globisporus</name>
    <dbReference type="NCBI Taxonomy" id="1908"/>
    <lineage>
        <taxon>Bacteria</taxon>
        <taxon>Bacillati</taxon>
        <taxon>Actinomycetota</taxon>
        <taxon>Actinomycetes</taxon>
        <taxon>Kitasatosporales</taxon>
        <taxon>Streptomycetaceae</taxon>
        <taxon>Streptomyces</taxon>
    </lineage>
</organism>
<feature type="transmembrane region" description="Helical" evidence="9">
    <location>
        <begin position="342"/>
        <end position="359"/>
    </location>
</feature>
<dbReference type="PANTHER" id="PTHR42718">
    <property type="entry name" value="MAJOR FACILITATOR SUPERFAMILY MULTIDRUG TRANSPORTER MFSC"/>
    <property type="match status" value="1"/>
</dbReference>
<keyword evidence="2" id="KW-0813">Transport</keyword>
<accession>A0ABM9GY02</accession>
<evidence type="ECO:0000313" key="12">
    <source>
        <dbReference type="Proteomes" id="UP001154015"/>
    </source>
</evidence>
<dbReference type="InterPro" id="IPR020846">
    <property type="entry name" value="MFS_dom"/>
</dbReference>
<comment type="subcellular location">
    <subcellularLocation>
        <location evidence="1">Cell membrane</location>
        <topology evidence="1">Multi-pass membrane protein</topology>
    </subcellularLocation>
</comment>
<protein>
    <submittedName>
        <fullName evidence="11">Uncharacterized MFS-type transporter</fullName>
    </submittedName>
</protein>
<keyword evidence="12" id="KW-1185">Reference proteome</keyword>
<feature type="transmembrane region" description="Helical" evidence="9">
    <location>
        <begin position="58"/>
        <end position="77"/>
    </location>
</feature>
<comment type="caution">
    <text evidence="11">The sequence shown here is derived from an EMBL/GenBank/DDBJ whole genome shotgun (WGS) entry which is preliminary data.</text>
</comment>
<keyword evidence="4 9" id="KW-0812">Transmembrane</keyword>
<feature type="transmembrane region" description="Helical" evidence="9">
    <location>
        <begin position="414"/>
        <end position="431"/>
    </location>
</feature>
<dbReference type="Gene3D" id="1.20.1720.10">
    <property type="entry name" value="Multidrug resistance protein D"/>
    <property type="match status" value="1"/>
</dbReference>
<feature type="transmembrane region" description="Helical" evidence="9">
    <location>
        <begin position="312"/>
        <end position="330"/>
    </location>
</feature>
<reference evidence="11" key="1">
    <citation type="submission" date="2022-03" db="EMBL/GenBank/DDBJ databases">
        <authorList>
            <person name="Leyn A S."/>
        </authorList>
    </citation>
    <scope>NUCLEOTIDE SEQUENCE</scope>
    <source>
        <strain evidence="11">Streptomyces globisporus 4-3</strain>
    </source>
</reference>
<feature type="transmembrane region" description="Helical" evidence="9">
    <location>
        <begin position="118"/>
        <end position="136"/>
    </location>
</feature>
<feature type="transmembrane region" description="Helical" evidence="9">
    <location>
        <begin position="371"/>
        <end position="393"/>
    </location>
</feature>
<name>A0ABM9GY02_STRGL</name>
<feature type="region of interest" description="Disordered" evidence="8">
    <location>
        <begin position="509"/>
        <end position="559"/>
    </location>
</feature>
<feature type="domain" description="Major facilitator superfamily (MFS) profile" evidence="10">
    <location>
        <begin position="23"/>
        <end position="499"/>
    </location>
</feature>
<dbReference type="NCBIfam" id="TIGR00711">
    <property type="entry name" value="efflux_EmrB"/>
    <property type="match status" value="1"/>
</dbReference>
<keyword evidence="6 9" id="KW-0472">Membrane</keyword>
<proteinExistence type="predicted"/>
<evidence type="ECO:0000313" key="11">
    <source>
        <dbReference type="EMBL" id="CAH9416480.1"/>
    </source>
</evidence>